<dbReference type="GO" id="GO:0005886">
    <property type="term" value="C:plasma membrane"/>
    <property type="evidence" value="ECO:0007669"/>
    <property type="project" value="UniProtKB-SubCell"/>
</dbReference>
<feature type="transmembrane region" description="Helical" evidence="7">
    <location>
        <begin position="217"/>
        <end position="239"/>
    </location>
</feature>
<proteinExistence type="inferred from homology"/>
<gene>
    <name evidence="9" type="ORF">GNP95_17955</name>
    <name evidence="10" type="ORF">QNH46_22905</name>
</gene>
<evidence type="ECO:0000256" key="4">
    <source>
        <dbReference type="ARBA" id="ARBA00022692"/>
    </source>
</evidence>
<feature type="transmembrane region" description="Helical" evidence="7">
    <location>
        <begin position="25"/>
        <end position="46"/>
    </location>
</feature>
<evidence type="ECO:0000256" key="2">
    <source>
        <dbReference type="ARBA" id="ARBA00022448"/>
    </source>
</evidence>
<dbReference type="SUPFAM" id="SSF161098">
    <property type="entry name" value="MetI-like"/>
    <property type="match status" value="1"/>
</dbReference>
<dbReference type="InterPro" id="IPR000515">
    <property type="entry name" value="MetI-like"/>
</dbReference>
<evidence type="ECO:0000256" key="6">
    <source>
        <dbReference type="ARBA" id="ARBA00023136"/>
    </source>
</evidence>
<keyword evidence="3" id="KW-1003">Cell membrane</keyword>
<sequence>MSASHSVLAKAQKKTRQKVKAKKNYQYIGLLYIAPWIIGLLIFQFYPFLSSLYYSFTDYNMVSTPKFIGLDNYKKIFTADPDFYQSLKVTGIYVLLAVPVKLAFALFIAMLLSAKLKGINFFRTVYYLPSILGGSVAISVLWRFLFMKEGVINNMLGYLHIGPVDWLGSPDIALYTLGLLTVWQFGSSMVLFLAGIQQIPGDLYEAGAIDGASKPRMFFKITVPLLTPIVLFNLVMQMVNAFQEFTGAFVITNGGPMKSTFLYALKLYEEAFSFFKMGYASALSWILFIIIMTVTAVIFKTSNSWVYYEDGRG</sequence>
<keyword evidence="2 7" id="KW-0813">Transport</keyword>
<feature type="domain" description="ABC transmembrane type-1" evidence="8">
    <location>
        <begin position="83"/>
        <end position="298"/>
    </location>
</feature>
<evidence type="ECO:0000256" key="5">
    <source>
        <dbReference type="ARBA" id="ARBA00022989"/>
    </source>
</evidence>
<name>A0A7X2Z3D7_9BACL</name>
<feature type="transmembrane region" description="Helical" evidence="7">
    <location>
        <begin position="172"/>
        <end position="196"/>
    </location>
</feature>
<comment type="similarity">
    <text evidence="7">Belongs to the binding-protein-dependent transport system permease family.</text>
</comment>
<dbReference type="InterPro" id="IPR035906">
    <property type="entry name" value="MetI-like_sf"/>
</dbReference>
<reference evidence="9 11" key="1">
    <citation type="submission" date="2019-11" db="EMBL/GenBank/DDBJ databases">
        <title>Draft genome sequences of five Paenibacillus species of dairy origin.</title>
        <authorList>
            <person name="Olajide A.M."/>
            <person name="Chen S."/>
            <person name="Lapointe G."/>
        </authorList>
    </citation>
    <scope>NUCLEOTIDE SEQUENCE [LARGE SCALE GENOMIC DNA]</scope>
    <source>
        <strain evidence="9 11">12CR55</strain>
    </source>
</reference>
<dbReference type="EMBL" id="CP126084">
    <property type="protein sequence ID" value="WHX48864.1"/>
    <property type="molecule type" value="Genomic_DNA"/>
</dbReference>
<evidence type="ECO:0000313" key="11">
    <source>
        <dbReference type="Proteomes" id="UP000447876"/>
    </source>
</evidence>
<dbReference type="PANTHER" id="PTHR30193:SF1">
    <property type="entry name" value="ABC TRANSPORTER PERMEASE PROTEIN YESP-RELATED"/>
    <property type="match status" value="1"/>
</dbReference>
<accession>A0A7X2Z3D7</accession>
<evidence type="ECO:0000313" key="9">
    <source>
        <dbReference type="EMBL" id="MUG46861.1"/>
    </source>
</evidence>
<dbReference type="PANTHER" id="PTHR30193">
    <property type="entry name" value="ABC TRANSPORTER PERMEASE PROTEIN"/>
    <property type="match status" value="1"/>
</dbReference>
<feature type="transmembrane region" description="Helical" evidence="7">
    <location>
        <begin position="277"/>
        <end position="299"/>
    </location>
</feature>
<protein>
    <submittedName>
        <fullName evidence="9">ABC transporter permease subunit</fullName>
    </submittedName>
    <submittedName>
        <fullName evidence="10">Sugar ABC transporter permease</fullName>
    </submittedName>
</protein>
<dbReference type="EMBL" id="WNZW01000008">
    <property type="protein sequence ID" value="MUG46861.1"/>
    <property type="molecule type" value="Genomic_DNA"/>
</dbReference>
<dbReference type="OrthoDB" id="9788108at2"/>
<dbReference type="Proteomes" id="UP001177943">
    <property type="component" value="Chromosome"/>
</dbReference>
<dbReference type="CDD" id="cd06261">
    <property type="entry name" value="TM_PBP2"/>
    <property type="match status" value="1"/>
</dbReference>
<feature type="transmembrane region" description="Helical" evidence="7">
    <location>
        <begin position="92"/>
        <end position="112"/>
    </location>
</feature>
<comment type="subcellular location">
    <subcellularLocation>
        <location evidence="1 7">Cell membrane</location>
        <topology evidence="1 7">Multi-pass membrane protein</topology>
    </subcellularLocation>
</comment>
<dbReference type="InterPro" id="IPR051393">
    <property type="entry name" value="ABC_transporter_permease"/>
</dbReference>
<evidence type="ECO:0000259" key="8">
    <source>
        <dbReference type="PROSITE" id="PS50928"/>
    </source>
</evidence>
<evidence type="ECO:0000313" key="10">
    <source>
        <dbReference type="EMBL" id="WHX48864.1"/>
    </source>
</evidence>
<dbReference type="SUPFAM" id="SSF160964">
    <property type="entry name" value="MalF N-terminal region-like"/>
    <property type="match status" value="1"/>
</dbReference>
<keyword evidence="4 7" id="KW-0812">Transmembrane</keyword>
<dbReference type="Proteomes" id="UP000447876">
    <property type="component" value="Unassembled WGS sequence"/>
</dbReference>
<reference evidence="10" key="2">
    <citation type="submission" date="2023-05" db="EMBL/GenBank/DDBJ databases">
        <title>Comparative genomics of Bacillaceae isolates and their secondary metabolite potential.</title>
        <authorList>
            <person name="Song L."/>
            <person name="Nielsen L.J."/>
            <person name="Mohite O."/>
            <person name="Xu X."/>
            <person name="Weber T."/>
            <person name="Kovacs A.T."/>
        </authorList>
    </citation>
    <scope>NUCLEOTIDE SEQUENCE</scope>
    <source>
        <strain evidence="10">B2_4</strain>
    </source>
</reference>
<keyword evidence="5 7" id="KW-1133">Transmembrane helix</keyword>
<dbReference type="GO" id="GO:0055085">
    <property type="term" value="P:transmembrane transport"/>
    <property type="evidence" value="ECO:0007669"/>
    <property type="project" value="InterPro"/>
</dbReference>
<organism evidence="9 11">
    <name type="scientific">Paenibacillus woosongensis</name>
    <dbReference type="NCBI Taxonomy" id="307580"/>
    <lineage>
        <taxon>Bacteria</taxon>
        <taxon>Bacillati</taxon>
        <taxon>Bacillota</taxon>
        <taxon>Bacilli</taxon>
        <taxon>Bacillales</taxon>
        <taxon>Paenibacillaceae</taxon>
        <taxon>Paenibacillus</taxon>
    </lineage>
</organism>
<dbReference type="AlphaFoldDB" id="A0A7X2Z3D7"/>
<dbReference type="RefSeq" id="WP_155612242.1">
    <property type="nucleotide sequence ID" value="NZ_CP126084.1"/>
</dbReference>
<feature type="transmembrane region" description="Helical" evidence="7">
    <location>
        <begin position="124"/>
        <end position="145"/>
    </location>
</feature>
<evidence type="ECO:0000256" key="3">
    <source>
        <dbReference type="ARBA" id="ARBA00022475"/>
    </source>
</evidence>
<dbReference type="PROSITE" id="PS50928">
    <property type="entry name" value="ABC_TM1"/>
    <property type="match status" value="1"/>
</dbReference>
<dbReference type="KEGG" id="pwn:QNH46_22905"/>
<evidence type="ECO:0000256" key="7">
    <source>
        <dbReference type="RuleBase" id="RU363032"/>
    </source>
</evidence>
<keyword evidence="6 7" id="KW-0472">Membrane</keyword>
<dbReference type="Pfam" id="PF00528">
    <property type="entry name" value="BPD_transp_1"/>
    <property type="match status" value="1"/>
</dbReference>
<dbReference type="Gene3D" id="1.10.3720.10">
    <property type="entry name" value="MetI-like"/>
    <property type="match status" value="1"/>
</dbReference>
<evidence type="ECO:0000256" key="1">
    <source>
        <dbReference type="ARBA" id="ARBA00004651"/>
    </source>
</evidence>